<reference evidence="1 2" key="1">
    <citation type="submission" date="2018-05" db="EMBL/GenBank/DDBJ databases">
        <title>Genome sequences of two Antarctic strains of Pseudomonas prosekii: insights into adaptation to extreme conditions.</title>
        <authorList>
            <person name="Snopkova K."/>
            <person name="Dufkova K."/>
            <person name="Cejkova D."/>
            <person name="Sedlacek I."/>
            <person name="Smajs D."/>
        </authorList>
    </citation>
    <scope>NUCLEOTIDE SEQUENCE [LARGE SCALE GENOMIC DNA]</scope>
    <source>
        <strain evidence="1 2">P2673</strain>
    </source>
</reference>
<evidence type="ECO:0000313" key="1">
    <source>
        <dbReference type="EMBL" id="PWE41401.1"/>
    </source>
</evidence>
<organism evidence="1 2">
    <name type="scientific">Pseudomonas prosekii</name>
    <dbReference type="NCBI Taxonomy" id="1148509"/>
    <lineage>
        <taxon>Bacteria</taxon>
        <taxon>Pseudomonadati</taxon>
        <taxon>Pseudomonadota</taxon>
        <taxon>Gammaproteobacteria</taxon>
        <taxon>Pseudomonadales</taxon>
        <taxon>Pseudomonadaceae</taxon>
        <taxon>Pseudomonas</taxon>
    </lineage>
</organism>
<dbReference type="Proteomes" id="UP000245056">
    <property type="component" value="Unassembled WGS sequence"/>
</dbReference>
<dbReference type="OrthoDB" id="7021429at2"/>
<sequence length="199" mass="21845">MTQATEKKTPEWLVVAGDHAVVTLSRPTEANGVKIEKVTLRAPTLRQELAADAAVQGDAEQRELLLFAGLAEMGIKDIEGLKLVDYHRLQAGYEQLVPQFSDAKEQAAWLTVTPDNALVTLLCPAEINGVMVDKLVMRSPTVLDVRAANRESGGDEVRREVVLFANLTGVNVGELEGLKLVDYYRLQAGYFRLVRDDGV</sequence>
<gene>
    <name evidence="1" type="ORF">C9I49_21475</name>
</gene>
<dbReference type="EMBL" id="QFAW01000034">
    <property type="protein sequence ID" value="PWE41401.1"/>
    <property type="molecule type" value="Genomic_DNA"/>
</dbReference>
<dbReference type="RefSeq" id="WP_109521851.1">
    <property type="nucleotide sequence ID" value="NZ_QFAW01000034.1"/>
</dbReference>
<dbReference type="InterPro" id="IPR019289">
    <property type="entry name" value="Phage_tail_E/E"/>
</dbReference>
<name>A0A2U2D3N1_9PSED</name>
<protein>
    <submittedName>
        <fullName evidence="1">Phage tail assembly protein</fullName>
    </submittedName>
</protein>
<proteinExistence type="predicted"/>
<accession>A0A2U2D3N1</accession>
<dbReference type="AlphaFoldDB" id="A0A2U2D3N1"/>
<comment type="caution">
    <text evidence="1">The sequence shown here is derived from an EMBL/GenBank/DDBJ whole genome shotgun (WGS) entry which is preliminary data.</text>
</comment>
<evidence type="ECO:0000313" key="2">
    <source>
        <dbReference type="Proteomes" id="UP000245056"/>
    </source>
</evidence>
<dbReference type="Pfam" id="PF10109">
    <property type="entry name" value="Phage_TAC_7"/>
    <property type="match status" value="2"/>
</dbReference>